<gene>
    <name evidence="6" type="ORF">Amac_006750</name>
</gene>
<evidence type="ECO:0000313" key="7">
    <source>
        <dbReference type="Proteomes" id="UP000331127"/>
    </source>
</evidence>
<feature type="region of interest" description="Disordered" evidence="4">
    <location>
        <begin position="162"/>
        <end position="181"/>
    </location>
</feature>
<dbReference type="GO" id="GO:0016491">
    <property type="term" value="F:oxidoreductase activity"/>
    <property type="evidence" value="ECO:0007669"/>
    <property type="project" value="UniProtKB-KW"/>
</dbReference>
<dbReference type="SUPFAM" id="SSF52218">
    <property type="entry name" value="Flavoproteins"/>
    <property type="match status" value="1"/>
</dbReference>
<proteinExistence type="predicted"/>
<comment type="caution">
    <text evidence="6">The sequence shown here is derived from an EMBL/GenBank/DDBJ whole genome shotgun (WGS) entry which is preliminary data.</text>
</comment>
<evidence type="ECO:0000256" key="4">
    <source>
        <dbReference type="SAM" id="MobiDB-lite"/>
    </source>
</evidence>
<evidence type="ECO:0000256" key="2">
    <source>
        <dbReference type="ARBA" id="ARBA00022643"/>
    </source>
</evidence>
<organism evidence="6 7">
    <name type="scientific">Acrocarpospora macrocephala</name>
    <dbReference type="NCBI Taxonomy" id="150177"/>
    <lineage>
        <taxon>Bacteria</taxon>
        <taxon>Bacillati</taxon>
        <taxon>Actinomycetota</taxon>
        <taxon>Actinomycetes</taxon>
        <taxon>Streptosporangiales</taxon>
        <taxon>Streptosporangiaceae</taxon>
        <taxon>Acrocarpospora</taxon>
    </lineage>
</organism>
<dbReference type="RefSeq" id="WP_155352803.1">
    <property type="nucleotide sequence ID" value="NZ_BAAAHL010000077.1"/>
</dbReference>
<dbReference type="Gene3D" id="3.40.50.360">
    <property type="match status" value="1"/>
</dbReference>
<name>A0A5M3WFN1_9ACTN</name>
<evidence type="ECO:0000313" key="6">
    <source>
        <dbReference type="EMBL" id="GES07080.1"/>
    </source>
</evidence>
<dbReference type="InterPro" id="IPR029039">
    <property type="entry name" value="Flavoprotein-like_sf"/>
</dbReference>
<dbReference type="PANTHER" id="PTHR43408:SF1">
    <property type="entry name" value="FMN REDUCTASE (NADPH)"/>
    <property type="match status" value="1"/>
</dbReference>
<dbReference type="AlphaFoldDB" id="A0A5M3WFN1"/>
<dbReference type="EMBL" id="BLAE01000005">
    <property type="protein sequence ID" value="GES07080.1"/>
    <property type="molecule type" value="Genomic_DNA"/>
</dbReference>
<dbReference type="Proteomes" id="UP000331127">
    <property type="component" value="Unassembled WGS sequence"/>
</dbReference>
<reference evidence="6 7" key="1">
    <citation type="submission" date="2019-10" db="EMBL/GenBank/DDBJ databases">
        <title>Whole genome shotgun sequence of Acrocarpospora macrocephala NBRC 16266.</title>
        <authorList>
            <person name="Ichikawa N."/>
            <person name="Kimura A."/>
            <person name="Kitahashi Y."/>
            <person name="Komaki H."/>
            <person name="Oguchi A."/>
        </authorList>
    </citation>
    <scope>NUCLEOTIDE SEQUENCE [LARGE SCALE GENOMIC DNA]</scope>
    <source>
        <strain evidence="6 7">NBRC 16266</strain>
    </source>
</reference>
<dbReference type="InterPro" id="IPR005025">
    <property type="entry name" value="FMN_Rdtase-like_dom"/>
</dbReference>
<accession>A0A5M3WFN1</accession>
<keyword evidence="1" id="KW-0285">Flavoprotein</keyword>
<dbReference type="PANTHER" id="PTHR43408">
    <property type="entry name" value="FMN REDUCTASE (NADPH)"/>
    <property type="match status" value="1"/>
</dbReference>
<keyword evidence="7" id="KW-1185">Reference proteome</keyword>
<evidence type="ECO:0000259" key="5">
    <source>
        <dbReference type="Pfam" id="PF03358"/>
    </source>
</evidence>
<sequence>MNTVVLVGNPKPASRTLAAARLVAQLLTGSPPDAVVDVVGLGAELLRPGGPAVAAAIRTVRAATLAVVASPTYKASYTGLLKLFLDQLPPDGLRGVAAVPMMLGAGPDHALAPELLLKPVLVELGATCPTRGLYVLDHRYDDPLAIEPWLGPARDQLLRLLEPGRGPAPGTALPTDTEVKS</sequence>
<dbReference type="InterPro" id="IPR051814">
    <property type="entry name" value="NAD(P)H-dep_FMN_reductase"/>
</dbReference>
<protein>
    <submittedName>
        <fullName evidence="6">FMN reductase</fullName>
    </submittedName>
</protein>
<evidence type="ECO:0000256" key="1">
    <source>
        <dbReference type="ARBA" id="ARBA00022630"/>
    </source>
</evidence>
<feature type="domain" description="NADPH-dependent FMN reductase-like" evidence="5">
    <location>
        <begin position="1"/>
        <end position="138"/>
    </location>
</feature>
<dbReference type="OrthoDB" id="1643408at2"/>
<keyword evidence="2" id="KW-0288">FMN</keyword>
<evidence type="ECO:0000256" key="3">
    <source>
        <dbReference type="ARBA" id="ARBA00023002"/>
    </source>
</evidence>
<keyword evidence="3" id="KW-0560">Oxidoreductase</keyword>
<dbReference type="Pfam" id="PF03358">
    <property type="entry name" value="FMN_red"/>
    <property type="match status" value="1"/>
</dbReference>